<proteinExistence type="predicted"/>
<accession>A0AA88EES9</accession>
<protein>
    <submittedName>
        <fullName evidence="1">Uncharacterized protein</fullName>
    </submittedName>
</protein>
<dbReference type="Proteomes" id="UP001187192">
    <property type="component" value="Unassembled WGS sequence"/>
</dbReference>
<reference evidence="1" key="1">
    <citation type="submission" date="2023-07" db="EMBL/GenBank/DDBJ databases">
        <title>draft genome sequence of fig (Ficus carica).</title>
        <authorList>
            <person name="Takahashi T."/>
            <person name="Nishimura K."/>
        </authorList>
    </citation>
    <scope>NUCLEOTIDE SEQUENCE</scope>
</reference>
<dbReference type="AlphaFoldDB" id="A0AA88EES9"/>
<evidence type="ECO:0000313" key="1">
    <source>
        <dbReference type="EMBL" id="GMN70351.1"/>
    </source>
</evidence>
<evidence type="ECO:0000313" key="2">
    <source>
        <dbReference type="Proteomes" id="UP001187192"/>
    </source>
</evidence>
<dbReference type="EMBL" id="BTGU01001118">
    <property type="protein sequence ID" value="GMN70351.1"/>
    <property type="molecule type" value="Genomic_DNA"/>
</dbReference>
<keyword evidence="2" id="KW-1185">Reference proteome</keyword>
<name>A0AA88EES9_FICCA</name>
<organism evidence="1 2">
    <name type="scientific">Ficus carica</name>
    <name type="common">Common fig</name>
    <dbReference type="NCBI Taxonomy" id="3494"/>
    <lineage>
        <taxon>Eukaryota</taxon>
        <taxon>Viridiplantae</taxon>
        <taxon>Streptophyta</taxon>
        <taxon>Embryophyta</taxon>
        <taxon>Tracheophyta</taxon>
        <taxon>Spermatophyta</taxon>
        <taxon>Magnoliopsida</taxon>
        <taxon>eudicotyledons</taxon>
        <taxon>Gunneridae</taxon>
        <taxon>Pentapetalae</taxon>
        <taxon>rosids</taxon>
        <taxon>fabids</taxon>
        <taxon>Rosales</taxon>
        <taxon>Moraceae</taxon>
        <taxon>Ficeae</taxon>
        <taxon>Ficus</taxon>
    </lineage>
</organism>
<comment type="caution">
    <text evidence="1">The sequence shown here is derived from an EMBL/GenBank/DDBJ whole genome shotgun (WGS) entry which is preliminary data.</text>
</comment>
<sequence>MMASKLLRVVPTCHKGGFGPWFELDWTDHPNHSMTARHVVLAERKLTTYVYAVGCYRVGIRAGFLPSSFTVCLSAPQSLICHIEVRLQVLLASRCLAGDARLWCLTQGGLTIQGGSWADFRALSIVRYGPLPDEEANMPYRDPDIYNDMYMRRYLNYVAEWQAYPNESMGHYCWRDGLSPKVKQFIPVPIVVISLEHMIDAIMEA</sequence>
<gene>
    <name evidence="1" type="ORF">TIFTF001_039394</name>
</gene>